<feature type="binding site" evidence="1">
    <location>
        <position position="58"/>
    </location>
    <ligand>
        <name>substrate</name>
    </ligand>
</feature>
<dbReference type="SMART" id="SM00855">
    <property type="entry name" value="PGAM"/>
    <property type="match status" value="1"/>
</dbReference>
<organism evidence="2 3">
    <name type="scientific">Sphingobium boeckii</name>
    <dbReference type="NCBI Taxonomy" id="1082345"/>
    <lineage>
        <taxon>Bacteria</taxon>
        <taxon>Pseudomonadati</taxon>
        <taxon>Pseudomonadota</taxon>
        <taxon>Alphaproteobacteria</taxon>
        <taxon>Sphingomonadales</taxon>
        <taxon>Sphingomonadaceae</taxon>
        <taxon>Sphingobium</taxon>
    </lineage>
</organism>
<protein>
    <submittedName>
        <fullName evidence="2">Phosphohistidine phosphatase</fullName>
        <ecNumber evidence="2">3.1.3.-</ecNumber>
    </submittedName>
</protein>
<evidence type="ECO:0000313" key="2">
    <source>
        <dbReference type="EMBL" id="MBB5687540.1"/>
    </source>
</evidence>
<reference evidence="2 3" key="1">
    <citation type="submission" date="2020-08" db="EMBL/GenBank/DDBJ databases">
        <title>Genomic Encyclopedia of Type Strains, Phase IV (KMG-IV): sequencing the most valuable type-strain genomes for metagenomic binning, comparative biology and taxonomic classification.</title>
        <authorList>
            <person name="Goeker M."/>
        </authorList>
    </citation>
    <scope>NUCLEOTIDE SEQUENCE [LARGE SCALE GENOMIC DNA]</scope>
    <source>
        <strain evidence="2 3">DSM 25079</strain>
    </source>
</reference>
<gene>
    <name evidence="2" type="ORF">FHS49_003582</name>
</gene>
<dbReference type="Proteomes" id="UP000549617">
    <property type="component" value="Unassembled WGS sequence"/>
</dbReference>
<dbReference type="EMBL" id="JACIJC010000006">
    <property type="protein sequence ID" value="MBB5687540.1"/>
    <property type="molecule type" value="Genomic_DNA"/>
</dbReference>
<dbReference type="CDD" id="cd07067">
    <property type="entry name" value="HP_PGM_like"/>
    <property type="match status" value="1"/>
</dbReference>
<dbReference type="PANTHER" id="PTHR47623:SF1">
    <property type="entry name" value="OS09G0287300 PROTEIN"/>
    <property type="match status" value="1"/>
</dbReference>
<proteinExistence type="predicted"/>
<dbReference type="PANTHER" id="PTHR47623">
    <property type="entry name" value="OS09G0287300 PROTEIN"/>
    <property type="match status" value="1"/>
</dbReference>
<dbReference type="Gene3D" id="3.40.50.1240">
    <property type="entry name" value="Phosphoglycerate mutase-like"/>
    <property type="match status" value="1"/>
</dbReference>
<name>A0A7W9AKV7_9SPHN</name>
<dbReference type="SUPFAM" id="SSF53254">
    <property type="entry name" value="Phosphoglycerate mutase-like"/>
    <property type="match status" value="1"/>
</dbReference>
<dbReference type="InterPro" id="IPR013078">
    <property type="entry name" value="His_Pase_superF_clade-1"/>
</dbReference>
<dbReference type="GO" id="GO:0016787">
    <property type="term" value="F:hydrolase activity"/>
    <property type="evidence" value="ECO:0007669"/>
    <property type="project" value="UniProtKB-KW"/>
</dbReference>
<sequence length="181" mass="20294">MKTLTLLRHAKSSWDDPVARDFDRALNKRGIRGARLMGEYIRREGLDYDHIISSPAVRCTETLDHLYEGLGRTFHPNWDRRVYLASCVTLLDVVNEAPDSAAHILMCGHNPGLEDLILLLVPDVAGDILRDAVEEKLPTAALATLQFDVDHWADVKSNSGRFMRLKRPRDLDPGLGPDIDG</sequence>
<keyword evidence="2" id="KW-0378">Hydrolase</keyword>
<dbReference type="AlphaFoldDB" id="A0A7W9AKV7"/>
<dbReference type="EC" id="3.1.3.-" evidence="2"/>
<dbReference type="RefSeq" id="WP_184021395.1">
    <property type="nucleotide sequence ID" value="NZ_JACIJC010000006.1"/>
</dbReference>
<dbReference type="InterPro" id="IPR029033">
    <property type="entry name" value="His_PPase_superfam"/>
</dbReference>
<dbReference type="Pfam" id="PF00300">
    <property type="entry name" value="His_Phos_1"/>
    <property type="match status" value="1"/>
</dbReference>
<comment type="caution">
    <text evidence="2">The sequence shown here is derived from an EMBL/GenBank/DDBJ whole genome shotgun (WGS) entry which is preliminary data.</text>
</comment>
<accession>A0A7W9AKV7</accession>
<evidence type="ECO:0000313" key="3">
    <source>
        <dbReference type="Proteomes" id="UP000549617"/>
    </source>
</evidence>
<keyword evidence="3" id="KW-1185">Reference proteome</keyword>
<evidence type="ECO:0000256" key="1">
    <source>
        <dbReference type="PIRSR" id="PIRSR613078-2"/>
    </source>
</evidence>